<keyword evidence="9" id="KW-1185">Reference proteome</keyword>
<feature type="domain" description="Glycosyl hydrolase family 31 C-terminal" evidence="8">
    <location>
        <begin position="719"/>
        <end position="802"/>
    </location>
</feature>
<evidence type="ECO:0000313" key="10">
    <source>
        <dbReference type="RefSeq" id="XP_027199546.1"/>
    </source>
</evidence>
<dbReference type="AlphaFoldDB" id="A0A6P6Y3C0"/>
<evidence type="ECO:0000256" key="4">
    <source>
        <dbReference type="RuleBase" id="RU361185"/>
    </source>
</evidence>
<dbReference type="Gene3D" id="3.20.20.80">
    <property type="entry name" value="Glycosidases"/>
    <property type="match status" value="1"/>
</dbReference>
<dbReference type="OMA" id="LDSRWEN"/>
<accession>A0A6P6Y3C0</accession>
<name>A0A6P6Y3C0_DERPT</name>
<dbReference type="SUPFAM" id="SSF51445">
    <property type="entry name" value="(Trans)glycosidases"/>
    <property type="match status" value="1"/>
</dbReference>
<dbReference type="GO" id="GO:0004553">
    <property type="term" value="F:hydrolase activity, hydrolyzing O-glycosyl compounds"/>
    <property type="evidence" value="ECO:0007669"/>
    <property type="project" value="InterPro"/>
</dbReference>
<evidence type="ECO:0000256" key="6">
    <source>
        <dbReference type="SAM" id="Phobius"/>
    </source>
</evidence>
<evidence type="ECO:0000259" key="8">
    <source>
        <dbReference type="Pfam" id="PF21365"/>
    </source>
</evidence>
<dbReference type="PANTHER" id="PTHR43053:SF4">
    <property type="entry name" value="MYOGENESIS-REGULATING GLYCOSIDASE"/>
    <property type="match status" value="1"/>
</dbReference>
<feature type="transmembrane region" description="Helical" evidence="6">
    <location>
        <begin position="119"/>
        <end position="140"/>
    </location>
</feature>
<dbReference type="SUPFAM" id="SSF51011">
    <property type="entry name" value="Glycosyl hydrolase domain"/>
    <property type="match status" value="1"/>
</dbReference>
<feature type="region of interest" description="Disordered" evidence="5">
    <location>
        <begin position="843"/>
        <end position="866"/>
    </location>
</feature>
<gene>
    <name evidence="10" type="primary">LOC113793683</name>
</gene>
<dbReference type="Proteomes" id="UP000515146">
    <property type="component" value="Unplaced"/>
</dbReference>
<feature type="region of interest" description="Disordered" evidence="5">
    <location>
        <begin position="25"/>
        <end position="64"/>
    </location>
</feature>
<dbReference type="RefSeq" id="XP_027199546.1">
    <property type="nucleotide sequence ID" value="XM_027343745.1"/>
</dbReference>
<dbReference type="InterPro" id="IPR050985">
    <property type="entry name" value="Alpha-glycosidase_related"/>
</dbReference>
<feature type="compositionally biased region" description="Low complexity" evidence="5">
    <location>
        <begin position="42"/>
        <end position="55"/>
    </location>
</feature>
<keyword evidence="3 4" id="KW-0326">Glycosidase</keyword>
<feature type="domain" description="Glycoside hydrolase family 31 TIM barrel" evidence="7">
    <location>
        <begin position="417"/>
        <end position="677"/>
    </location>
</feature>
<reference evidence="10" key="1">
    <citation type="submission" date="2025-08" db="UniProtKB">
        <authorList>
            <consortium name="RefSeq"/>
        </authorList>
    </citation>
    <scope>IDENTIFICATION</scope>
    <source>
        <strain evidence="10">Airmid</strain>
    </source>
</reference>
<keyword evidence="6" id="KW-0472">Membrane</keyword>
<dbReference type="Pfam" id="PF21365">
    <property type="entry name" value="Glyco_hydro_31_3rd"/>
    <property type="match status" value="1"/>
</dbReference>
<dbReference type="OrthoDB" id="10070917at2759"/>
<dbReference type="GO" id="GO:0005975">
    <property type="term" value="P:carbohydrate metabolic process"/>
    <property type="evidence" value="ECO:0007669"/>
    <property type="project" value="InterPro"/>
</dbReference>
<organism evidence="9 10">
    <name type="scientific">Dermatophagoides pteronyssinus</name>
    <name type="common">European house dust mite</name>
    <dbReference type="NCBI Taxonomy" id="6956"/>
    <lineage>
        <taxon>Eukaryota</taxon>
        <taxon>Metazoa</taxon>
        <taxon>Ecdysozoa</taxon>
        <taxon>Arthropoda</taxon>
        <taxon>Chelicerata</taxon>
        <taxon>Arachnida</taxon>
        <taxon>Acari</taxon>
        <taxon>Acariformes</taxon>
        <taxon>Sarcoptiformes</taxon>
        <taxon>Astigmata</taxon>
        <taxon>Psoroptidia</taxon>
        <taxon>Analgoidea</taxon>
        <taxon>Pyroglyphidae</taxon>
        <taxon>Dermatophagoidinae</taxon>
        <taxon>Dermatophagoides</taxon>
    </lineage>
</organism>
<dbReference type="InterPro" id="IPR013780">
    <property type="entry name" value="Glyco_hydro_b"/>
</dbReference>
<comment type="similarity">
    <text evidence="1 4">Belongs to the glycosyl hydrolase 31 family.</text>
</comment>
<evidence type="ECO:0000256" key="2">
    <source>
        <dbReference type="ARBA" id="ARBA00022801"/>
    </source>
</evidence>
<evidence type="ECO:0000256" key="3">
    <source>
        <dbReference type="ARBA" id="ARBA00023295"/>
    </source>
</evidence>
<evidence type="ECO:0000259" key="7">
    <source>
        <dbReference type="Pfam" id="PF01055"/>
    </source>
</evidence>
<dbReference type="InterPro" id="IPR017853">
    <property type="entry name" value="GH"/>
</dbReference>
<dbReference type="CDD" id="cd06592">
    <property type="entry name" value="GH31_NET37"/>
    <property type="match status" value="1"/>
</dbReference>
<dbReference type="KEGG" id="dpte:113793683"/>
<protein>
    <submittedName>
        <fullName evidence="10">Myogenesis-regulating glycosidase-like</fullName>
    </submittedName>
</protein>
<keyword evidence="6" id="KW-1133">Transmembrane helix</keyword>
<keyword evidence="6" id="KW-0812">Transmembrane</keyword>
<dbReference type="Gene3D" id="2.60.40.1180">
    <property type="entry name" value="Golgi alpha-mannosidase II"/>
    <property type="match status" value="1"/>
</dbReference>
<dbReference type="InterPro" id="IPR000322">
    <property type="entry name" value="Glyco_hydro_31_TIM"/>
</dbReference>
<keyword evidence="2 4" id="KW-0378">Hydrolase</keyword>
<dbReference type="Pfam" id="PF01055">
    <property type="entry name" value="Glyco_hydro_31_2nd"/>
    <property type="match status" value="1"/>
</dbReference>
<evidence type="ECO:0000256" key="1">
    <source>
        <dbReference type="ARBA" id="ARBA00007806"/>
    </source>
</evidence>
<sequence>MLKSRSQEELTSSKSSNTFEFTTNLSSISVRNGRNGDDDDYPQQPSSTTTISASPPQSPKPHPNYQQHEILQLNEDSHTWKLKASKRQQNIHQSNKSLQFCFGKLQSYLKTENAFEFRFKIIVAFLFLIICCVVMITRYFHYNLQISRALHDQILIFKSSKTITFLNDRGENLVNLHFGLHIPNDINPINCRSISQEDKICFDWKYRAHLSVKVSRKKFTNSFGHNETITCYDHLWRAYQKYSAIKDCFDMNNGHWFGMGDIYDLQIPLNKMSVEEQPFITSHNHTTILSGSIIDRTWFSSRGVMITVPLDVPLFVSVNSSVDPNRLCLISKKSSPYYMNNQNSYFAHLHYSICLAKSVTTLQNYLFEYNTHQQQTTTEDEKMIQSVTTINQEQEVENFFVDRIIWSTNVNVLPNFTQQNVQSYVDQITNYGFGGIILLDSRWENSIGELRMNENVFSTPKALINILHNKGFKIMLTISPNVDLRSELVENADKYIMLDSYLQTPLMTRCSTNLQKFCALINFTDVENREQFRNKLNQQLLNHSIGLSVDGLYFQSIQSSLLPRYMNYDQNINPDQFVEHLNKVIKSLHTSVGISTSVDSKNFTGYAQLYPRDSSWKGLQSIIPSVLSLGLTGYPLVNTGVVGGKDLFTKIKNDTGYIDKELYLRWLQLVIFTPVVEFAEPPGGNDLDVIKIAKRLLKLRSEHFIPKMKSALIEYQRKGSPIVRPMWWSEKTENEALTINDQFMIGNDIVVAPIIEEGKTERDIYLPHGWWKDEILAQVIRGGKWMRKYQVPLDKVAFFIRNEPTSSSSSSSSSASASSIPLVLVLVFFTAELFPSNFRLPISTTSSSSSSSSSSSNSSSSSKSII</sequence>
<evidence type="ECO:0000256" key="5">
    <source>
        <dbReference type="SAM" id="MobiDB-lite"/>
    </source>
</evidence>
<dbReference type="InParanoid" id="A0A6P6Y3C0"/>
<proteinExistence type="inferred from homology"/>
<evidence type="ECO:0000313" key="9">
    <source>
        <dbReference type="Proteomes" id="UP000515146"/>
    </source>
</evidence>
<dbReference type="PANTHER" id="PTHR43053">
    <property type="entry name" value="GLYCOSIDASE FAMILY 31"/>
    <property type="match status" value="1"/>
</dbReference>
<dbReference type="InterPro" id="IPR048395">
    <property type="entry name" value="Glyco_hydro_31_C"/>
</dbReference>